<organism evidence="2 3">
    <name type="scientific">Channa argus</name>
    <name type="common">Northern snakehead</name>
    <name type="synonym">Ophicephalus argus</name>
    <dbReference type="NCBI Taxonomy" id="215402"/>
    <lineage>
        <taxon>Eukaryota</taxon>
        <taxon>Metazoa</taxon>
        <taxon>Chordata</taxon>
        <taxon>Craniata</taxon>
        <taxon>Vertebrata</taxon>
        <taxon>Euteleostomi</taxon>
        <taxon>Actinopterygii</taxon>
        <taxon>Neopterygii</taxon>
        <taxon>Teleostei</taxon>
        <taxon>Neoteleostei</taxon>
        <taxon>Acanthomorphata</taxon>
        <taxon>Anabantaria</taxon>
        <taxon>Anabantiformes</taxon>
        <taxon>Channoidei</taxon>
        <taxon>Channidae</taxon>
        <taxon>Channa</taxon>
    </lineage>
</organism>
<keyword evidence="3" id="KW-1185">Reference proteome</keyword>
<dbReference type="AlphaFoldDB" id="A0A6G1Q738"/>
<gene>
    <name evidence="2" type="ORF">EXN66_Car013759</name>
</gene>
<dbReference type="Proteomes" id="UP000503349">
    <property type="component" value="Chromosome 13"/>
</dbReference>
<dbReference type="EMBL" id="CM015724">
    <property type="protein sequence ID" value="KAF3698078.1"/>
    <property type="molecule type" value="Genomic_DNA"/>
</dbReference>
<feature type="compositionally biased region" description="Basic and acidic residues" evidence="1">
    <location>
        <begin position="46"/>
        <end position="58"/>
    </location>
</feature>
<name>A0A6G1Q738_CHAAH</name>
<evidence type="ECO:0000256" key="1">
    <source>
        <dbReference type="SAM" id="MobiDB-lite"/>
    </source>
</evidence>
<proteinExistence type="predicted"/>
<accession>A0A6G1Q738</accession>
<evidence type="ECO:0000313" key="3">
    <source>
        <dbReference type="Proteomes" id="UP000503349"/>
    </source>
</evidence>
<reference evidence="3" key="2">
    <citation type="submission" date="2019-02" db="EMBL/GenBank/DDBJ databases">
        <title>Opniocepnalus argus Var Kimnra genome.</title>
        <authorList>
            <person name="Zhou C."/>
            <person name="Xiao S."/>
        </authorList>
    </citation>
    <scope>NUCLEOTIDE SEQUENCE [LARGE SCALE GENOMIC DNA]</scope>
</reference>
<protein>
    <submittedName>
        <fullName evidence="2">Uncharacterized protein</fullName>
    </submittedName>
</protein>
<reference evidence="2 3" key="1">
    <citation type="submission" date="2019-02" db="EMBL/GenBank/DDBJ databases">
        <title>Opniocepnalus argus genome.</title>
        <authorList>
            <person name="Zhou C."/>
            <person name="Xiao S."/>
        </authorList>
    </citation>
    <scope>NUCLEOTIDE SEQUENCE [LARGE SCALE GENOMIC DNA]</scope>
    <source>
        <strain evidence="2">OARG1902GOOAL</strain>
        <tissue evidence="2">Muscle</tissue>
    </source>
</reference>
<evidence type="ECO:0000313" key="2">
    <source>
        <dbReference type="EMBL" id="KAF3698078.1"/>
    </source>
</evidence>
<sequence>MKQIKHKGNEPKHGSGGAWKEYTQQGGGKNKVQKHRMSIGMFAVHRGGEDRQSGREQWGELGINTGRHR</sequence>
<feature type="region of interest" description="Disordered" evidence="1">
    <location>
        <begin position="1"/>
        <end position="69"/>
    </location>
</feature>